<proteinExistence type="predicted"/>
<name>A2Q4U6_MEDTR</name>
<organism evidence="1">
    <name type="scientific">Medicago truncatula</name>
    <name type="common">Barrel medic</name>
    <name type="synonym">Medicago tribuloides</name>
    <dbReference type="NCBI Taxonomy" id="3880"/>
    <lineage>
        <taxon>Eukaryota</taxon>
        <taxon>Viridiplantae</taxon>
        <taxon>Streptophyta</taxon>
        <taxon>Embryophyta</taxon>
        <taxon>Tracheophyta</taxon>
        <taxon>Spermatophyta</taxon>
        <taxon>Magnoliopsida</taxon>
        <taxon>eudicotyledons</taxon>
        <taxon>Gunneridae</taxon>
        <taxon>Pentapetalae</taxon>
        <taxon>rosids</taxon>
        <taxon>fabids</taxon>
        <taxon>Fabales</taxon>
        <taxon>Fabaceae</taxon>
        <taxon>Papilionoideae</taxon>
        <taxon>50 kb inversion clade</taxon>
        <taxon>NPAAA clade</taxon>
        <taxon>Hologalegina</taxon>
        <taxon>IRL clade</taxon>
        <taxon>Trifolieae</taxon>
        <taxon>Medicago</taxon>
    </lineage>
</organism>
<dbReference type="EMBL" id="AC157891">
    <property type="protein sequence ID" value="ABN08646.1"/>
    <property type="molecule type" value="Genomic_DNA"/>
</dbReference>
<accession>A2Q4U6</accession>
<reference evidence="1" key="1">
    <citation type="submission" date="2005-03" db="EMBL/GenBank/DDBJ databases">
        <authorList>
            <person name="Town C.D."/>
        </authorList>
    </citation>
    <scope>NUCLEOTIDE SEQUENCE</scope>
</reference>
<reference evidence="1" key="2">
    <citation type="submission" date="2007-03" db="EMBL/GenBank/DDBJ databases">
        <authorList>
            <consortium name="The International Medicago Genome Annotation Group"/>
        </authorList>
    </citation>
    <scope>NUCLEOTIDE SEQUENCE</scope>
</reference>
<dbReference type="AlphaFoldDB" id="A2Q4U6"/>
<gene>
    <name evidence="1" type="ORF">MtrDRAFT_AC157891g19v2</name>
</gene>
<sequence length="51" mass="6048">MLEGLVSAVARRGYLVYEKKKKEQRKYGKTTKRWYECTDVRVGNRPGQTRL</sequence>
<evidence type="ECO:0000313" key="1">
    <source>
        <dbReference type="EMBL" id="ABN08646.1"/>
    </source>
</evidence>
<protein>
    <submittedName>
        <fullName evidence="1">Uncharacterized protein</fullName>
    </submittedName>
</protein>